<gene>
    <name evidence="3" type="ORF">VV01_05225</name>
</gene>
<dbReference type="RefSeq" id="WP_050668967.1">
    <property type="nucleotide sequence ID" value="NZ_LAIR01000002.1"/>
</dbReference>
<dbReference type="PANTHER" id="PTHR43244">
    <property type="match status" value="1"/>
</dbReference>
<keyword evidence="1" id="KW-0560">Oxidoreductase</keyword>
<dbReference type="AlphaFoldDB" id="A0A0L6CFT5"/>
<dbReference type="Proteomes" id="UP000037397">
    <property type="component" value="Unassembled WGS sequence"/>
</dbReference>
<dbReference type="Gene3D" id="3.20.20.30">
    <property type="entry name" value="Luciferase-like domain"/>
    <property type="match status" value="1"/>
</dbReference>
<accession>A0A0L6CFT5</accession>
<feature type="domain" description="Luciferase-like" evidence="2">
    <location>
        <begin position="13"/>
        <end position="235"/>
    </location>
</feature>
<proteinExistence type="predicted"/>
<evidence type="ECO:0000313" key="4">
    <source>
        <dbReference type="Proteomes" id="UP000037397"/>
    </source>
</evidence>
<dbReference type="InterPro" id="IPR036661">
    <property type="entry name" value="Luciferase-like_sf"/>
</dbReference>
<dbReference type="PATRIC" id="fig|1631356.3.peg.992"/>
<dbReference type="OrthoDB" id="675245at2"/>
<dbReference type="EMBL" id="LAIR01000002">
    <property type="protein sequence ID" value="KNX36691.1"/>
    <property type="molecule type" value="Genomic_DNA"/>
</dbReference>
<dbReference type="GO" id="GO:0016705">
    <property type="term" value="F:oxidoreductase activity, acting on paired donors, with incorporation or reduction of molecular oxygen"/>
    <property type="evidence" value="ECO:0007669"/>
    <property type="project" value="InterPro"/>
</dbReference>
<evidence type="ECO:0000313" key="3">
    <source>
        <dbReference type="EMBL" id="KNX36691.1"/>
    </source>
</evidence>
<comment type="caution">
    <text evidence="3">The sequence shown here is derived from an EMBL/GenBank/DDBJ whole genome shotgun (WGS) entry which is preliminary data.</text>
</comment>
<evidence type="ECO:0000256" key="1">
    <source>
        <dbReference type="ARBA" id="ARBA00023002"/>
    </source>
</evidence>
<dbReference type="CDD" id="cd01097">
    <property type="entry name" value="Tetrahydromethanopterin_reductase"/>
    <property type="match status" value="1"/>
</dbReference>
<dbReference type="STRING" id="1631356.VV01_05225"/>
<reference evidence="4" key="1">
    <citation type="submission" date="2015-03" db="EMBL/GenBank/DDBJ databases">
        <title>Luteipulveratus halotolerans sp. nov., a novel actinobacterium (Dermacoccaceae) from Sarawak, Malaysia.</title>
        <authorList>
            <person name="Juboi H."/>
            <person name="Basik A."/>
            <person name="Shamsul S.S."/>
            <person name="Arnold P."/>
            <person name="Schmitt E.K."/>
            <person name="Sanglier J.-J."/>
            <person name="Yeo T."/>
        </authorList>
    </citation>
    <scope>NUCLEOTIDE SEQUENCE [LARGE SCALE GENOMIC DNA]</scope>
    <source>
        <strain evidence="4">C296001</strain>
    </source>
</reference>
<organism evidence="3 4">
    <name type="scientific">Luteipulveratus halotolerans</name>
    <dbReference type="NCBI Taxonomy" id="1631356"/>
    <lineage>
        <taxon>Bacteria</taxon>
        <taxon>Bacillati</taxon>
        <taxon>Actinomycetota</taxon>
        <taxon>Actinomycetes</taxon>
        <taxon>Micrococcales</taxon>
        <taxon>Dermacoccaceae</taxon>
        <taxon>Luteipulveratus</taxon>
    </lineage>
</organism>
<dbReference type="Pfam" id="PF00296">
    <property type="entry name" value="Bac_luciferase"/>
    <property type="match status" value="1"/>
</dbReference>
<sequence>MAALGVIFPPDQPPERLRPVALAAERAGLDDLWLWEDCFAEAGVSAAAAVLGWTERIHVGVGLMPVPLRNVALTAMEIATLARLFPGRLLPGIGHGVLEWMGQCGVRAESPMTLLREYGTALHQLLAGESVTTSGRYVTLDDVRLAWPPETVPPMLVGAVRAKTLALAGEIGDGLIFTGDTSVEQVREGVRIATQARPPERRDAPFEVVAFLAVSRSSSPEHIAERVRELAAAGATRVAVLGFDDSGEPERADGLTDFVATLQMAAALLG</sequence>
<protein>
    <recommendedName>
        <fullName evidence="2">Luciferase-like domain-containing protein</fullName>
    </recommendedName>
</protein>
<dbReference type="SUPFAM" id="SSF51679">
    <property type="entry name" value="Bacterial luciferase-like"/>
    <property type="match status" value="1"/>
</dbReference>
<dbReference type="InterPro" id="IPR050564">
    <property type="entry name" value="F420-G6PD/mer"/>
</dbReference>
<dbReference type="PANTHER" id="PTHR43244:SF1">
    <property type="entry name" value="5,10-METHYLENETETRAHYDROMETHANOPTERIN REDUCTASE"/>
    <property type="match status" value="1"/>
</dbReference>
<keyword evidence="4" id="KW-1185">Reference proteome</keyword>
<evidence type="ECO:0000259" key="2">
    <source>
        <dbReference type="Pfam" id="PF00296"/>
    </source>
</evidence>
<dbReference type="InterPro" id="IPR011251">
    <property type="entry name" value="Luciferase-like_dom"/>
</dbReference>
<name>A0A0L6CFT5_9MICO</name>